<dbReference type="EMBL" id="VJVZ01000004">
    <property type="protein sequence ID" value="TRW25229.1"/>
    <property type="molecule type" value="Genomic_DNA"/>
</dbReference>
<keyword evidence="3" id="KW-1185">Reference proteome</keyword>
<dbReference type="NCBIfam" id="TIGR04127">
    <property type="entry name" value="flavo_near_exo"/>
    <property type="match status" value="1"/>
</dbReference>
<comment type="caution">
    <text evidence="2">The sequence shown here is derived from an EMBL/GenBank/DDBJ whole genome shotgun (WGS) entry which is preliminary data.</text>
</comment>
<accession>A0A552V460</accession>
<feature type="transmembrane region" description="Helical" evidence="1">
    <location>
        <begin position="52"/>
        <end position="76"/>
    </location>
</feature>
<dbReference type="InterPro" id="IPR026414">
    <property type="entry name" value="ExosoTase_F-assoc_memb"/>
</dbReference>
<reference evidence="2 3" key="1">
    <citation type="submission" date="2019-07" db="EMBL/GenBank/DDBJ databases">
        <title>Flavobacterium sp. nov., isolated from glacier ice.</title>
        <authorList>
            <person name="Liu Q."/>
            <person name="Xin Y.-H."/>
        </authorList>
    </citation>
    <scope>NUCLEOTIDE SEQUENCE [LARGE SCALE GENOMIC DNA]</scope>
    <source>
        <strain evidence="2 3">ZT4R6</strain>
    </source>
</reference>
<evidence type="ECO:0000256" key="1">
    <source>
        <dbReference type="SAM" id="Phobius"/>
    </source>
</evidence>
<sequence length="143" mass="16728">MKKHKINIASALAIAVLLVLLVCVRLFQERLFYDPLLDYFRRSRIVLPQYNSVKLFVGLLFRYLLNTIISLGILWFCFKDKSIVKLTAGLYVVFFIVLAAIFFIALATDSPANMLLFYIRRFLIQPLLLILFVPAFYYQKHVK</sequence>
<keyword evidence="1" id="KW-1133">Transmembrane helix</keyword>
<evidence type="ECO:0000313" key="3">
    <source>
        <dbReference type="Proteomes" id="UP000320643"/>
    </source>
</evidence>
<keyword evidence="1" id="KW-0472">Membrane</keyword>
<organism evidence="2 3">
    <name type="scientific">Flavobacterium zepuense</name>
    <dbReference type="NCBI Taxonomy" id="2593302"/>
    <lineage>
        <taxon>Bacteria</taxon>
        <taxon>Pseudomonadati</taxon>
        <taxon>Bacteroidota</taxon>
        <taxon>Flavobacteriia</taxon>
        <taxon>Flavobacteriales</taxon>
        <taxon>Flavobacteriaceae</taxon>
        <taxon>Flavobacterium</taxon>
    </lineage>
</organism>
<feature type="transmembrane region" description="Helical" evidence="1">
    <location>
        <begin position="88"/>
        <end position="106"/>
    </location>
</feature>
<keyword evidence="1" id="KW-0812">Transmembrane</keyword>
<dbReference type="AlphaFoldDB" id="A0A552V460"/>
<dbReference type="RefSeq" id="WP_143372811.1">
    <property type="nucleotide sequence ID" value="NZ_VJVZ01000004.1"/>
</dbReference>
<evidence type="ECO:0000313" key="2">
    <source>
        <dbReference type="EMBL" id="TRW25229.1"/>
    </source>
</evidence>
<gene>
    <name evidence="2" type="ORF">FMM05_07950</name>
</gene>
<proteinExistence type="predicted"/>
<protein>
    <submittedName>
        <fullName evidence="2">Exosortase F system-associated protein</fullName>
    </submittedName>
</protein>
<dbReference type="OrthoDB" id="982493at2"/>
<feature type="transmembrane region" description="Helical" evidence="1">
    <location>
        <begin position="118"/>
        <end position="138"/>
    </location>
</feature>
<name>A0A552V460_9FLAO</name>
<dbReference type="Proteomes" id="UP000320643">
    <property type="component" value="Unassembled WGS sequence"/>
</dbReference>